<accession>A0A8S1ZRX3</accession>
<evidence type="ECO:0000256" key="4">
    <source>
        <dbReference type="ARBA" id="ARBA00022771"/>
    </source>
</evidence>
<evidence type="ECO:0000256" key="1">
    <source>
        <dbReference type="ARBA" id="ARBA00005234"/>
    </source>
</evidence>
<keyword evidence="12" id="KW-1185">Reference proteome</keyword>
<dbReference type="Proteomes" id="UP000682877">
    <property type="component" value="Chromosome 1"/>
</dbReference>
<evidence type="ECO:0000256" key="5">
    <source>
        <dbReference type="ARBA" id="ARBA00022801"/>
    </source>
</evidence>
<dbReference type="GO" id="GO:0008270">
    <property type="term" value="F:zinc ion binding"/>
    <property type="evidence" value="ECO:0007669"/>
    <property type="project" value="UniProtKB-KW"/>
</dbReference>
<protein>
    <recommendedName>
        <fullName evidence="13">Ubiquitin-like protease family profile domain-containing protein</fullName>
    </recommendedName>
</protein>
<evidence type="ECO:0000256" key="6">
    <source>
        <dbReference type="ARBA" id="ARBA00022833"/>
    </source>
</evidence>
<dbReference type="PROSITE" id="PS51999">
    <property type="entry name" value="ZF_GRF"/>
    <property type="match status" value="1"/>
</dbReference>
<keyword evidence="6" id="KW-0862">Zinc</keyword>
<evidence type="ECO:0000256" key="3">
    <source>
        <dbReference type="ARBA" id="ARBA00022723"/>
    </source>
</evidence>
<sequence>MPPILLPPRLIAFGEEPRGERVNVYHKMKTLCVICNALDDGERDYLSRQLEVAKPNEIWVLFAGIPIRFSLREFKIVTGLPCGKYPSLKKKKKKGTAGKTIPFYSKLFGLEEDVTVERVITMLKKRIVSDPDMRIRCACLAIVDGFLVPTSHYPKIVKAHAEMVEDVDAFLAYPWGRLSFEMMMKSIKEREIEQLAITCFSVQGLLYALQLVVLQAAPSIQEGPVIEETIDSEPEGDEVDVEEAPRESVPFKLGNAKELDKKCSILVDSIICPDLVLDPEEDLSWSDDEEDEKVDNILMFVEEGLIFKNDMFDGGCIPSQMQLPSKKQKRGGKLNGSRTRKAPKLSKNGGVRGKHQRPIPEEGGSPEVVSLESISRLLDSKLDAQGKKIIAAVTDWFTKNTVIEGETSKEPVSGSSRRKKAANNGDHGVSNSDDLDSNGGNDDFGFDTQRPSRANARSHNRERTSNVEASVDEILSFYSGKVSTGVGCKEAVGVNVVPMDEDIPTAGDVVHDSQGVNNVTAEVIPPPKSVAEDNSEMKDPSSQAGLIADPQGANNVSVVVDTSPQAVGGVEPPLQVGGEDNSEGANNDSVDVLLSKGVRAETVSVNESIVTPNETIVNEEGHVHCSQSTGGVVAPLPNAVEESQGVASSDDGNDGEETSGEIPDISSRPQVVCGLVGDGKISGEPLGVSMAVSDTNDRAALPSDGGFVGDGKAVDIPVGVSMDMTGTKDLAVGRGAPSVVSSPRQVDSDEDDGNANNVDGMLGRRSKRLRTLSSKLDGRFQYDKKTKFSISFCGGVALSNKDILDLIDRKKHLSNKVMDALLKFSRHLLRTDDADGEKLRVEVLDTKFVSLFCRQFPKFSRCPSKTDFQFSAPLIDLLSGVGESDRVQLFTKADFLYLPFNFDKKHWVALAVDLNCRKIIVLDSNIQRRRDSAIQDELMPLAVMLPYLFKQATFNPLMSNCLPNPFSVERSLVIPQVVSPLDSGIFSIFLIHTHATGGVTECVDFEIGGLQSEVKKLVSALILAGGFWVCEELPNSQATMSSSASSGVSNSLSVGGSGIPKQCSCGKFAVIKTSNTVKNPGRLFYCCPSGSEENKNHLFKWTDISMVEEMEEVESMVEKIEGDVGNLAKALHDLAAIKECAERCEKEIVYLKGVVSLCEKEIQELRSFKNMIVCGGLVMAGVYYFFFA</sequence>
<feature type="region of interest" description="Disordered" evidence="8">
    <location>
        <begin position="642"/>
        <end position="669"/>
    </location>
</feature>
<dbReference type="Pfam" id="PF02902">
    <property type="entry name" value="Peptidase_C48"/>
    <property type="match status" value="1"/>
</dbReference>
<dbReference type="Pfam" id="PF06839">
    <property type="entry name" value="Zn_ribbon_GRF"/>
    <property type="match status" value="1"/>
</dbReference>
<comment type="similarity">
    <text evidence="1">Belongs to the peptidase C48 family.</text>
</comment>
<feature type="domain" description="GRF-type" evidence="10">
    <location>
        <begin position="1063"/>
        <end position="1105"/>
    </location>
</feature>
<dbReference type="GO" id="GO:0006508">
    <property type="term" value="P:proteolysis"/>
    <property type="evidence" value="ECO:0007669"/>
    <property type="project" value="UniProtKB-KW"/>
</dbReference>
<dbReference type="PROSITE" id="PS50600">
    <property type="entry name" value="ULP_PROTEASE"/>
    <property type="match status" value="1"/>
</dbReference>
<dbReference type="InterPro" id="IPR003653">
    <property type="entry name" value="Peptidase_C48_C"/>
</dbReference>
<evidence type="ECO:0000256" key="8">
    <source>
        <dbReference type="SAM" id="MobiDB-lite"/>
    </source>
</evidence>
<feature type="region of interest" description="Disordered" evidence="8">
    <location>
        <begin position="734"/>
        <end position="761"/>
    </location>
</feature>
<evidence type="ECO:0000313" key="12">
    <source>
        <dbReference type="Proteomes" id="UP000682877"/>
    </source>
</evidence>
<evidence type="ECO:0000256" key="2">
    <source>
        <dbReference type="ARBA" id="ARBA00022670"/>
    </source>
</evidence>
<feature type="domain" description="Ubiquitin-like protease family profile" evidence="9">
    <location>
        <begin position="796"/>
        <end position="994"/>
    </location>
</feature>
<dbReference type="Pfam" id="PF09331">
    <property type="entry name" value="DUF1985"/>
    <property type="match status" value="1"/>
</dbReference>
<dbReference type="InterPro" id="IPR038765">
    <property type="entry name" value="Papain-like_cys_pep_sf"/>
</dbReference>
<dbReference type="GO" id="GO:0008234">
    <property type="term" value="F:cysteine-type peptidase activity"/>
    <property type="evidence" value="ECO:0007669"/>
    <property type="project" value="InterPro"/>
</dbReference>
<keyword evidence="4 7" id="KW-0863">Zinc-finger</keyword>
<dbReference type="InterPro" id="IPR010666">
    <property type="entry name" value="Znf_GRF"/>
</dbReference>
<dbReference type="PANTHER" id="PTHR48449">
    <property type="entry name" value="DUF1985 DOMAIN-CONTAINING PROTEIN"/>
    <property type="match status" value="1"/>
</dbReference>
<dbReference type="SUPFAM" id="SSF54001">
    <property type="entry name" value="Cysteine proteinases"/>
    <property type="match status" value="1"/>
</dbReference>
<dbReference type="AlphaFoldDB" id="A0A8S1ZRX3"/>
<evidence type="ECO:0008006" key="13">
    <source>
        <dbReference type="Google" id="ProtNLM"/>
    </source>
</evidence>
<gene>
    <name evidence="11" type="ORF">AARE701A_LOCUS2838</name>
</gene>
<dbReference type="PANTHER" id="PTHR48449:SF2">
    <property type="entry name" value="UBIQUITIN-LIKE PROTEASE FAMILY PROFILE DOMAIN-CONTAINING PROTEIN"/>
    <property type="match status" value="1"/>
</dbReference>
<dbReference type="InterPro" id="IPR015410">
    <property type="entry name" value="DUF1985"/>
</dbReference>
<keyword evidence="3" id="KW-0479">Metal-binding</keyword>
<feature type="compositionally biased region" description="Basic residues" evidence="8">
    <location>
        <begin position="326"/>
        <end position="344"/>
    </location>
</feature>
<evidence type="ECO:0000259" key="10">
    <source>
        <dbReference type="PROSITE" id="PS51999"/>
    </source>
</evidence>
<feature type="region of interest" description="Disordered" evidence="8">
    <location>
        <begin position="318"/>
        <end position="367"/>
    </location>
</feature>
<name>A0A8S1ZRX3_ARAAE</name>
<evidence type="ECO:0000313" key="11">
    <source>
        <dbReference type="EMBL" id="CAE5959302.1"/>
    </source>
</evidence>
<keyword evidence="2" id="KW-0645">Protease</keyword>
<feature type="compositionally biased region" description="Low complexity" evidence="8">
    <location>
        <begin position="437"/>
        <end position="447"/>
    </location>
</feature>
<organism evidence="11 12">
    <name type="scientific">Arabidopsis arenosa</name>
    <name type="common">Sand rock-cress</name>
    <name type="synonym">Cardaminopsis arenosa</name>
    <dbReference type="NCBI Taxonomy" id="38785"/>
    <lineage>
        <taxon>Eukaryota</taxon>
        <taxon>Viridiplantae</taxon>
        <taxon>Streptophyta</taxon>
        <taxon>Embryophyta</taxon>
        <taxon>Tracheophyta</taxon>
        <taxon>Spermatophyta</taxon>
        <taxon>Magnoliopsida</taxon>
        <taxon>eudicotyledons</taxon>
        <taxon>Gunneridae</taxon>
        <taxon>Pentapetalae</taxon>
        <taxon>rosids</taxon>
        <taxon>malvids</taxon>
        <taxon>Brassicales</taxon>
        <taxon>Brassicaceae</taxon>
        <taxon>Camelineae</taxon>
        <taxon>Arabidopsis</taxon>
    </lineage>
</organism>
<dbReference type="Gene3D" id="3.40.395.10">
    <property type="entry name" value="Adenoviral Proteinase, Chain A"/>
    <property type="match status" value="1"/>
</dbReference>
<evidence type="ECO:0000256" key="7">
    <source>
        <dbReference type="PROSITE-ProRule" id="PRU01343"/>
    </source>
</evidence>
<reference evidence="11" key="1">
    <citation type="submission" date="2021-01" db="EMBL/GenBank/DDBJ databases">
        <authorList>
            <person name="Bezrukov I."/>
        </authorList>
    </citation>
    <scope>NUCLEOTIDE SEQUENCE</scope>
</reference>
<proteinExistence type="inferred from homology"/>
<feature type="region of interest" description="Disordered" evidence="8">
    <location>
        <begin position="407"/>
        <end position="467"/>
    </location>
</feature>
<dbReference type="EMBL" id="LR999451">
    <property type="protein sequence ID" value="CAE5959302.1"/>
    <property type="molecule type" value="Genomic_DNA"/>
</dbReference>
<evidence type="ECO:0000259" key="9">
    <source>
        <dbReference type="PROSITE" id="PS50600"/>
    </source>
</evidence>
<keyword evidence="5" id="KW-0378">Hydrolase</keyword>